<feature type="compositionally biased region" description="Pro residues" evidence="1">
    <location>
        <begin position="301"/>
        <end position="313"/>
    </location>
</feature>
<dbReference type="AlphaFoldDB" id="A0A9D2HP03"/>
<dbReference type="EMBL" id="DWZD01000047">
    <property type="protein sequence ID" value="HJA79727.1"/>
    <property type="molecule type" value="Genomic_DNA"/>
</dbReference>
<reference evidence="4" key="1">
    <citation type="journal article" date="2021" name="PeerJ">
        <title>Extensive microbial diversity within the chicken gut microbiome revealed by metagenomics and culture.</title>
        <authorList>
            <person name="Gilroy R."/>
            <person name="Ravi A."/>
            <person name="Getino M."/>
            <person name="Pursley I."/>
            <person name="Horton D.L."/>
            <person name="Alikhan N.F."/>
            <person name="Baker D."/>
            <person name="Gharbi K."/>
            <person name="Hall N."/>
            <person name="Watson M."/>
            <person name="Adriaenssens E.M."/>
            <person name="Foster-Nyarko E."/>
            <person name="Jarju S."/>
            <person name="Secka A."/>
            <person name="Antonio M."/>
            <person name="Oren A."/>
            <person name="Chaudhuri R.R."/>
            <person name="La Ragione R."/>
            <person name="Hildebrand F."/>
            <person name="Pallen M.J."/>
        </authorList>
    </citation>
    <scope>NUCLEOTIDE SEQUENCE</scope>
    <source>
        <strain evidence="4">5032</strain>
    </source>
</reference>
<dbReference type="Pfam" id="PF13539">
    <property type="entry name" value="Peptidase_M15_4"/>
    <property type="match status" value="1"/>
</dbReference>
<organism evidence="4 5">
    <name type="scientific">Candidatus Desulfovibrio intestinavium</name>
    <dbReference type="NCBI Taxonomy" id="2838534"/>
    <lineage>
        <taxon>Bacteria</taxon>
        <taxon>Pseudomonadati</taxon>
        <taxon>Thermodesulfobacteriota</taxon>
        <taxon>Desulfovibrionia</taxon>
        <taxon>Desulfovibrionales</taxon>
        <taxon>Desulfovibrionaceae</taxon>
        <taxon>Desulfovibrio</taxon>
    </lineage>
</organism>
<feature type="chain" id="PRO_5039499902" evidence="2">
    <location>
        <begin position="25"/>
        <end position="313"/>
    </location>
</feature>
<comment type="caution">
    <text evidence="4">The sequence shown here is derived from an EMBL/GenBank/DDBJ whole genome shotgun (WGS) entry which is preliminary data.</text>
</comment>
<dbReference type="Proteomes" id="UP000823821">
    <property type="component" value="Unassembled WGS sequence"/>
</dbReference>
<dbReference type="GO" id="GO:0008233">
    <property type="term" value="F:peptidase activity"/>
    <property type="evidence" value="ECO:0007669"/>
    <property type="project" value="InterPro"/>
</dbReference>
<dbReference type="InterPro" id="IPR039561">
    <property type="entry name" value="Peptidase_M15C"/>
</dbReference>
<sequence length="313" mass="34255">MRPFFRCCLAAVALLAAAPVAVPAAEALPPASYLAACGGADAVIPQGETLLDWQCLRTAHPQIHCLRADAQGRLWLELADGRRVLYDEGLPLDPHGPPRWDGDVRASMARPYPLDPHRPPTPAGDSPGRRRSYALLRALYGDSAAAVRPRLRTGTFFGQRVQMEARALEALQRVEARLAPEVARQPALRAYLVSAGGFLWRRIAGEDRLSPHSFGIAIDLSPQKAPYWRWSRRRPHPLQSAYPTAIVSAFEAEGFVWGGKWHEYDLMHFEFRPEILCKARRAATPPDAAPSAAASVLGRPPAAPDLPASPAPR</sequence>
<evidence type="ECO:0000256" key="2">
    <source>
        <dbReference type="SAM" id="SignalP"/>
    </source>
</evidence>
<gene>
    <name evidence="4" type="ORF">H9784_09225</name>
</gene>
<feature type="signal peptide" evidence="2">
    <location>
        <begin position="1"/>
        <end position="24"/>
    </location>
</feature>
<feature type="compositionally biased region" description="Low complexity" evidence="1">
    <location>
        <begin position="285"/>
        <end position="295"/>
    </location>
</feature>
<proteinExistence type="predicted"/>
<keyword evidence="2" id="KW-0732">Signal</keyword>
<dbReference type="SUPFAM" id="SSF55166">
    <property type="entry name" value="Hedgehog/DD-peptidase"/>
    <property type="match status" value="1"/>
</dbReference>
<protein>
    <submittedName>
        <fullName evidence="4">M15 family metallopeptidase</fullName>
    </submittedName>
</protein>
<feature type="region of interest" description="Disordered" evidence="1">
    <location>
        <begin position="96"/>
        <end position="128"/>
    </location>
</feature>
<dbReference type="Gene3D" id="3.30.1380.10">
    <property type="match status" value="1"/>
</dbReference>
<feature type="domain" description="Peptidase M15C" evidence="3">
    <location>
        <begin position="205"/>
        <end position="270"/>
    </location>
</feature>
<feature type="region of interest" description="Disordered" evidence="1">
    <location>
        <begin position="285"/>
        <end position="313"/>
    </location>
</feature>
<accession>A0A9D2HP03</accession>
<evidence type="ECO:0000313" key="5">
    <source>
        <dbReference type="Proteomes" id="UP000823821"/>
    </source>
</evidence>
<dbReference type="InterPro" id="IPR009045">
    <property type="entry name" value="Zn_M74/Hedgehog-like"/>
</dbReference>
<reference evidence="4" key="2">
    <citation type="submission" date="2021-04" db="EMBL/GenBank/DDBJ databases">
        <authorList>
            <person name="Gilroy R."/>
        </authorList>
    </citation>
    <scope>NUCLEOTIDE SEQUENCE</scope>
    <source>
        <strain evidence="4">5032</strain>
    </source>
</reference>
<evidence type="ECO:0000256" key="1">
    <source>
        <dbReference type="SAM" id="MobiDB-lite"/>
    </source>
</evidence>
<evidence type="ECO:0000313" key="4">
    <source>
        <dbReference type="EMBL" id="HJA79727.1"/>
    </source>
</evidence>
<evidence type="ECO:0000259" key="3">
    <source>
        <dbReference type="Pfam" id="PF13539"/>
    </source>
</evidence>
<name>A0A9D2HP03_9BACT</name>